<feature type="transmembrane region" description="Helical" evidence="1">
    <location>
        <begin position="84"/>
        <end position="102"/>
    </location>
</feature>
<dbReference type="Proteomes" id="UP000252355">
    <property type="component" value="Unassembled WGS sequence"/>
</dbReference>
<accession>A0A367ZSE0</accession>
<evidence type="ECO:0000256" key="1">
    <source>
        <dbReference type="SAM" id="Phobius"/>
    </source>
</evidence>
<organism evidence="2 3">
    <name type="scientific">Candidatus Ozemobacter sibiricus</name>
    <dbReference type="NCBI Taxonomy" id="2268124"/>
    <lineage>
        <taxon>Bacteria</taxon>
        <taxon>Candidatus Ozemobacteria</taxon>
        <taxon>Candidatus Ozemobacterales</taxon>
        <taxon>Candidatus Ozemobacteraceae</taxon>
        <taxon>Candidatus Ozemobacter</taxon>
    </lineage>
</organism>
<sequence length="120" mass="13465">MHRLKQIYIGLAVGLLAAQAVMIPGALFSWVLAKASLISLAISASAWLVLNARERANLRDAVRRAIEGELWEYLAHIPLSKRSIEFFAVLYVVMVVMAAYFAETIPVIMKFWRAWFSSAP</sequence>
<evidence type="ECO:0000313" key="3">
    <source>
        <dbReference type="Proteomes" id="UP000252355"/>
    </source>
</evidence>
<keyword evidence="1" id="KW-1133">Transmembrane helix</keyword>
<dbReference type="AlphaFoldDB" id="A0A367ZSE0"/>
<feature type="transmembrane region" description="Helical" evidence="1">
    <location>
        <begin position="31"/>
        <end position="50"/>
    </location>
</feature>
<proteinExistence type="predicted"/>
<comment type="caution">
    <text evidence="2">The sequence shown here is derived from an EMBL/GenBank/DDBJ whole genome shotgun (WGS) entry which is preliminary data.</text>
</comment>
<reference evidence="2 3" key="1">
    <citation type="submission" date="2018-05" db="EMBL/GenBank/DDBJ databases">
        <title>A metagenomic window into the 2 km-deep terrestrial subsurface aquifer revealed taxonomically and functionally diverse microbial community comprising novel uncultured bacterial lineages.</title>
        <authorList>
            <person name="Kadnikov V.V."/>
            <person name="Mardanov A.V."/>
            <person name="Beletsky A.V."/>
            <person name="Banks D."/>
            <person name="Pimenov N.V."/>
            <person name="Frank Y.A."/>
            <person name="Karnachuk O.V."/>
            <person name="Ravin N.V."/>
        </authorList>
    </citation>
    <scope>NUCLEOTIDE SEQUENCE [LARGE SCALE GENOMIC DNA]</scope>
    <source>
        <strain evidence="2">BY5</strain>
    </source>
</reference>
<protein>
    <submittedName>
        <fullName evidence="2">Uncharacterized protein</fullName>
    </submittedName>
</protein>
<keyword evidence="1" id="KW-0472">Membrane</keyword>
<name>A0A367ZSE0_9BACT</name>
<evidence type="ECO:0000313" key="2">
    <source>
        <dbReference type="EMBL" id="RCK80649.1"/>
    </source>
</evidence>
<feature type="transmembrane region" description="Helical" evidence="1">
    <location>
        <begin position="7"/>
        <end position="25"/>
    </location>
</feature>
<gene>
    <name evidence="2" type="ORF">OZSIB_2962</name>
</gene>
<dbReference type="EMBL" id="QOQW01000005">
    <property type="protein sequence ID" value="RCK80649.1"/>
    <property type="molecule type" value="Genomic_DNA"/>
</dbReference>
<keyword evidence="1" id="KW-0812">Transmembrane</keyword>